<dbReference type="EMBL" id="MFGW01000121">
    <property type="protein sequence ID" value="OGF65042.1"/>
    <property type="molecule type" value="Genomic_DNA"/>
</dbReference>
<name>A0A1F5VNQ1_9BACT</name>
<sequence length="390" mass="46316">MKKRKIIYIYYRAYDTFFFPKDHEYYYLSGWSQQIASNTLKYAENSYLIENWRPEKEISSPEVTQINGVVCRLFPARYIPHIGYFSASMIRELKKQILDFDVLIYHNTIFNNLFYLLLFMCNRIPVIAQNQGDLPPELRYNENRKIRNRFTQFIEKNALKYVDHFFVLRKRQMEYLAKLLPGYSVSLQTMGVDFEQFKPEDKAISRQKLNLPLHKKIMLYIGRFYSLKGVHCILKAYQELKSYYDLELILIGGSPEDELYNDVKSSGARFYGYLEHNELPAFFSAADVYVLPSFTPNYAGIDVTTLESLACGTPIVSTTLNDFPSDDWRKLGLIPRNEEDLTYCISEIFNNPNHYRECREKAQQYYDWEIITQNTLHIYEKLFNSYYQEI</sequence>
<organism evidence="2 3">
    <name type="scientific">Candidatus Fischerbacteria bacterium RBG_13_37_8</name>
    <dbReference type="NCBI Taxonomy" id="1817863"/>
    <lineage>
        <taxon>Bacteria</taxon>
        <taxon>Candidatus Fischeribacteriota</taxon>
    </lineage>
</organism>
<reference evidence="2 3" key="1">
    <citation type="journal article" date="2016" name="Nat. Commun.">
        <title>Thousands of microbial genomes shed light on interconnected biogeochemical processes in an aquifer system.</title>
        <authorList>
            <person name="Anantharaman K."/>
            <person name="Brown C.T."/>
            <person name="Hug L.A."/>
            <person name="Sharon I."/>
            <person name="Castelle C.J."/>
            <person name="Probst A.J."/>
            <person name="Thomas B.C."/>
            <person name="Singh A."/>
            <person name="Wilkins M.J."/>
            <person name="Karaoz U."/>
            <person name="Brodie E.L."/>
            <person name="Williams K.H."/>
            <person name="Hubbard S.S."/>
            <person name="Banfield J.F."/>
        </authorList>
    </citation>
    <scope>NUCLEOTIDE SEQUENCE [LARGE SCALE GENOMIC DNA]</scope>
</reference>
<dbReference type="InterPro" id="IPR050194">
    <property type="entry name" value="Glycosyltransferase_grp1"/>
</dbReference>
<dbReference type="InterPro" id="IPR001296">
    <property type="entry name" value="Glyco_trans_1"/>
</dbReference>
<dbReference type="CDD" id="cd03801">
    <property type="entry name" value="GT4_PimA-like"/>
    <property type="match status" value="1"/>
</dbReference>
<dbReference type="PANTHER" id="PTHR45947:SF3">
    <property type="entry name" value="SULFOQUINOVOSYL TRANSFERASE SQD2"/>
    <property type="match status" value="1"/>
</dbReference>
<dbReference type="STRING" id="1817863.A2Y62_16565"/>
<dbReference type="Gene3D" id="3.40.50.2000">
    <property type="entry name" value="Glycogen Phosphorylase B"/>
    <property type="match status" value="2"/>
</dbReference>
<dbReference type="Pfam" id="PF00534">
    <property type="entry name" value="Glycos_transf_1"/>
    <property type="match status" value="1"/>
</dbReference>
<dbReference type="AlphaFoldDB" id="A0A1F5VNQ1"/>
<dbReference type="SUPFAM" id="SSF53756">
    <property type="entry name" value="UDP-Glycosyltransferase/glycogen phosphorylase"/>
    <property type="match status" value="1"/>
</dbReference>
<proteinExistence type="predicted"/>
<dbReference type="Proteomes" id="UP000178943">
    <property type="component" value="Unassembled WGS sequence"/>
</dbReference>
<comment type="caution">
    <text evidence="2">The sequence shown here is derived from an EMBL/GenBank/DDBJ whole genome shotgun (WGS) entry which is preliminary data.</text>
</comment>
<evidence type="ECO:0000313" key="2">
    <source>
        <dbReference type="EMBL" id="OGF65042.1"/>
    </source>
</evidence>
<gene>
    <name evidence="2" type="ORF">A2Y62_16565</name>
</gene>
<feature type="domain" description="Glycosyl transferase family 1" evidence="1">
    <location>
        <begin position="202"/>
        <end position="364"/>
    </location>
</feature>
<evidence type="ECO:0000259" key="1">
    <source>
        <dbReference type="Pfam" id="PF00534"/>
    </source>
</evidence>
<protein>
    <recommendedName>
        <fullName evidence="1">Glycosyl transferase family 1 domain-containing protein</fullName>
    </recommendedName>
</protein>
<dbReference type="GO" id="GO:0016757">
    <property type="term" value="F:glycosyltransferase activity"/>
    <property type="evidence" value="ECO:0007669"/>
    <property type="project" value="InterPro"/>
</dbReference>
<accession>A0A1F5VNQ1</accession>
<dbReference type="PANTHER" id="PTHR45947">
    <property type="entry name" value="SULFOQUINOVOSYL TRANSFERASE SQD2"/>
    <property type="match status" value="1"/>
</dbReference>
<evidence type="ECO:0000313" key="3">
    <source>
        <dbReference type="Proteomes" id="UP000178943"/>
    </source>
</evidence>